<dbReference type="RefSeq" id="WP_091979426.1">
    <property type="nucleotide sequence ID" value="NZ_FOLO01000002.1"/>
</dbReference>
<dbReference type="Proteomes" id="UP000198862">
    <property type="component" value="Unassembled WGS sequence"/>
</dbReference>
<evidence type="ECO:0000256" key="1">
    <source>
        <dbReference type="SAM" id="Phobius"/>
    </source>
</evidence>
<feature type="transmembrane region" description="Helical" evidence="1">
    <location>
        <begin position="51"/>
        <end position="71"/>
    </location>
</feature>
<proteinExistence type="predicted"/>
<keyword evidence="1" id="KW-0472">Membrane</keyword>
<gene>
    <name evidence="2" type="ORF">SAMN02745724_00436</name>
</gene>
<keyword evidence="1" id="KW-1133">Transmembrane helix</keyword>
<keyword evidence="3" id="KW-1185">Reference proteome</keyword>
<protein>
    <submittedName>
        <fullName evidence="2">Uncharacterized protein</fullName>
    </submittedName>
</protein>
<evidence type="ECO:0000313" key="2">
    <source>
        <dbReference type="EMBL" id="SFB90421.1"/>
    </source>
</evidence>
<evidence type="ECO:0000313" key="3">
    <source>
        <dbReference type="Proteomes" id="UP000198862"/>
    </source>
</evidence>
<dbReference type="EMBL" id="FOLO01000002">
    <property type="protein sequence ID" value="SFB90421.1"/>
    <property type="molecule type" value="Genomic_DNA"/>
</dbReference>
<dbReference type="OrthoDB" id="9880543at2"/>
<keyword evidence="1" id="KW-0812">Transmembrane</keyword>
<organism evidence="2 3">
    <name type="scientific">Pseudoalteromonas denitrificans DSM 6059</name>
    <dbReference type="NCBI Taxonomy" id="1123010"/>
    <lineage>
        <taxon>Bacteria</taxon>
        <taxon>Pseudomonadati</taxon>
        <taxon>Pseudomonadota</taxon>
        <taxon>Gammaproteobacteria</taxon>
        <taxon>Alteromonadales</taxon>
        <taxon>Pseudoalteromonadaceae</taxon>
        <taxon>Pseudoalteromonas</taxon>
    </lineage>
</organism>
<dbReference type="STRING" id="1123010.SAMN02745724_00436"/>
<dbReference type="AlphaFoldDB" id="A0A1I1ETM1"/>
<name>A0A1I1ETM1_9GAMM</name>
<sequence>MSLCISIDNNGNVINKPETISQCQDFILMSPNDFNANAAGQFDPLAYDTGFSGVIEMFVAGIGIGVILALLNKLRR</sequence>
<reference evidence="2 3" key="1">
    <citation type="submission" date="2016-10" db="EMBL/GenBank/DDBJ databases">
        <authorList>
            <person name="de Groot N.N."/>
        </authorList>
    </citation>
    <scope>NUCLEOTIDE SEQUENCE [LARGE SCALE GENOMIC DNA]</scope>
    <source>
        <strain evidence="2 3">DSM 6059</strain>
    </source>
</reference>
<accession>A0A1I1ETM1</accession>